<comment type="similarity">
    <text evidence="1">Belongs to the ros/MucR family.</text>
</comment>
<dbReference type="InterPro" id="IPR041920">
    <property type="entry name" value="ROS/MUCR_sf"/>
</dbReference>
<dbReference type="GO" id="GO:0006355">
    <property type="term" value="P:regulation of DNA-templated transcription"/>
    <property type="evidence" value="ECO:0007669"/>
    <property type="project" value="InterPro"/>
</dbReference>
<reference evidence="3 4" key="1">
    <citation type="journal article" date="2014" name="Nature">
        <title>An environmental bacterial taxon with a large and distinct metabolic repertoire.</title>
        <authorList>
            <person name="Wilson M.C."/>
            <person name="Mori T."/>
            <person name="Ruckert C."/>
            <person name="Uria A.R."/>
            <person name="Helf M.J."/>
            <person name="Takada K."/>
            <person name="Gernert C."/>
            <person name="Steffens U.A."/>
            <person name="Heycke N."/>
            <person name="Schmitt S."/>
            <person name="Rinke C."/>
            <person name="Helfrich E.J."/>
            <person name="Brachmann A.O."/>
            <person name="Gurgui C."/>
            <person name="Wakimoto T."/>
            <person name="Kracht M."/>
            <person name="Crusemann M."/>
            <person name="Hentschel U."/>
            <person name="Abe I."/>
            <person name="Matsunaga S."/>
            <person name="Kalinowski J."/>
            <person name="Takeyama H."/>
            <person name="Piel J."/>
        </authorList>
    </citation>
    <scope>NUCLEOTIDE SEQUENCE [LARGE SCALE GENOMIC DNA]</scope>
    <source>
        <strain evidence="4">TSY2</strain>
    </source>
</reference>
<accession>W4M4T9</accession>
<evidence type="ECO:0008006" key="5">
    <source>
        <dbReference type="Google" id="ProtNLM"/>
    </source>
</evidence>
<keyword evidence="4" id="KW-1185">Reference proteome</keyword>
<evidence type="ECO:0000256" key="2">
    <source>
        <dbReference type="SAM" id="MobiDB-lite"/>
    </source>
</evidence>
<dbReference type="AlphaFoldDB" id="W4M4T9"/>
<organism evidence="3 4">
    <name type="scientific">Candidatus Entotheonella gemina</name>
    <dbReference type="NCBI Taxonomy" id="1429439"/>
    <lineage>
        <taxon>Bacteria</taxon>
        <taxon>Pseudomonadati</taxon>
        <taxon>Nitrospinota/Tectimicrobiota group</taxon>
        <taxon>Candidatus Tectimicrobiota</taxon>
        <taxon>Candidatus Entotheonellia</taxon>
        <taxon>Candidatus Entotheonellales</taxon>
        <taxon>Candidatus Entotheonellaceae</taxon>
        <taxon>Candidatus Entotheonella</taxon>
    </lineage>
</organism>
<dbReference type="InterPro" id="IPR008807">
    <property type="entry name" value="ROS_MUCR"/>
</dbReference>
<comment type="caution">
    <text evidence="3">The sequence shown here is derived from an EMBL/GenBank/DDBJ whole genome shotgun (WGS) entry which is preliminary data.</text>
</comment>
<dbReference type="Proteomes" id="UP000019140">
    <property type="component" value="Unassembled WGS sequence"/>
</dbReference>
<dbReference type="GO" id="GO:0008270">
    <property type="term" value="F:zinc ion binding"/>
    <property type="evidence" value="ECO:0007669"/>
    <property type="project" value="InterPro"/>
</dbReference>
<dbReference type="Pfam" id="PF05443">
    <property type="entry name" value="ROS_MUCR"/>
    <property type="match status" value="1"/>
</dbReference>
<protein>
    <recommendedName>
        <fullName evidence="5">MucR family transcriptional regulator</fullName>
    </recommendedName>
</protein>
<gene>
    <name evidence="3" type="ORF">ETSY2_27600</name>
</gene>
<sequence length="152" mass="17176">MPQTILEMAKDLVTEQILRNDVSSDEAQSLLIATHETLAALQRAEMTTFAQTSPESGEDSSQTDWQRSISKYAIRCLECGDSFRQLSSRHLRIHDLNSRSYRAKYGIPRTQPLSSRTATARRRELAQQIRPWEKAASERNAAKAAAKKARKS</sequence>
<name>W4M4T9_9BACT</name>
<feature type="region of interest" description="Disordered" evidence="2">
    <location>
        <begin position="132"/>
        <end position="152"/>
    </location>
</feature>
<proteinExistence type="inferred from homology"/>
<dbReference type="HOGENOM" id="CLU_106247_3_0_7"/>
<evidence type="ECO:0000313" key="3">
    <source>
        <dbReference type="EMBL" id="ETX04657.1"/>
    </source>
</evidence>
<feature type="compositionally biased region" description="Basic and acidic residues" evidence="2">
    <location>
        <begin position="132"/>
        <end position="141"/>
    </location>
</feature>
<dbReference type="GO" id="GO:0003677">
    <property type="term" value="F:DNA binding"/>
    <property type="evidence" value="ECO:0007669"/>
    <property type="project" value="InterPro"/>
</dbReference>
<dbReference type="Gene3D" id="1.10.10.1550">
    <property type="entry name" value="ROS/MUCR transcriptional regulator protein"/>
    <property type="match status" value="1"/>
</dbReference>
<dbReference type="EMBL" id="AZHX01001166">
    <property type="protein sequence ID" value="ETX04657.1"/>
    <property type="molecule type" value="Genomic_DNA"/>
</dbReference>
<evidence type="ECO:0000256" key="1">
    <source>
        <dbReference type="ARBA" id="ARBA00007031"/>
    </source>
</evidence>
<evidence type="ECO:0000313" key="4">
    <source>
        <dbReference type="Proteomes" id="UP000019140"/>
    </source>
</evidence>